<evidence type="ECO:0000313" key="1">
    <source>
        <dbReference type="EMBL" id="MDO8064287.1"/>
    </source>
</evidence>
<gene>
    <name evidence="1" type="ORF">OC701_02350</name>
</gene>
<protein>
    <recommendedName>
        <fullName evidence="3">Retron-type reverse transcriptase</fullName>
    </recommendedName>
</protein>
<accession>A0ABT9D5T1</accession>
<dbReference type="EMBL" id="JAOSIQ010000031">
    <property type="protein sequence ID" value="MDO8064287.1"/>
    <property type="molecule type" value="Genomic_DNA"/>
</dbReference>
<evidence type="ECO:0008006" key="3">
    <source>
        <dbReference type="Google" id="ProtNLM"/>
    </source>
</evidence>
<dbReference type="Proteomes" id="UP001170683">
    <property type="component" value="Unassembled WGS sequence"/>
</dbReference>
<keyword evidence="2" id="KW-1185">Reference proteome</keyword>
<comment type="caution">
    <text evidence="1">The sequence shown here is derived from an EMBL/GenBank/DDBJ whole genome shotgun (WGS) entry which is preliminary data.</text>
</comment>
<name>A0ABT9D5T1_9MOLU</name>
<sequence length="60" mass="7120">MQDRIIQKALEQLLTPYFENISSEWSFGFRPKQSELDAIKRIKQRFKGLTTCLKSILKVF</sequence>
<organism evidence="1 2">
    <name type="scientific">Candidatus Phytoplasma bonamiae</name>
    <dbReference type="NCBI Taxonomy" id="2982626"/>
    <lineage>
        <taxon>Bacteria</taxon>
        <taxon>Bacillati</taxon>
        <taxon>Mycoplasmatota</taxon>
        <taxon>Mollicutes</taxon>
        <taxon>Acholeplasmatales</taxon>
        <taxon>Acholeplasmataceae</taxon>
        <taxon>Candidatus Phytoplasma</taxon>
        <taxon>16SrII (Peanut WB group)</taxon>
    </lineage>
</organism>
<evidence type="ECO:0000313" key="2">
    <source>
        <dbReference type="Proteomes" id="UP001170683"/>
    </source>
</evidence>
<reference evidence="1 2" key="1">
    <citation type="journal article" date="2023" name="Int. J. Syst. Evol. Microbiol.">
        <title>The observation of taxonomic boundaries for the 16SrII and 16SrXXV phytoplasmas using genome-based delimitation.</title>
        <authorList>
            <person name="Rodrigues Jardim B."/>
            <person name="Tran-Nguyen L.T.T."/>
            <person name="Gambley C."/>
            <person name="Al-Sadi A.M."/>
            <person name="Al-Subhi A.M."/>
            <person name="Foissac X."/>
            <person name="Salar P."/>
            <person name="Cai H."/>
            <person name="Yang J.Y."/>
            <person name="Davis R."/>
            <person name="Jones L."/>
            <person name="Rodoni B."/>
            <person name="Constable F.E."/>
        </authorList>
    </citation>
    <scope>NUCLEOTIDE SEQUENCE [LARGE SCALE GENOMIC DNA]</scope>
    <source>
        <strain evidence="1">BAWM-225</strain>
    </source>
</reference>
<proteinExistence type="predicted"/>